<dbReference type="EC" id="1.-.-.-" evidence="2"/>
<dbReference type="InterPro" id="IPR050982">
    <property type="entry name" value="Auxin_biosynth/cation_transpt"/>
</dbReference>
<dbReference type="PRINTS" id="PR00368">
    <property type="entry name" value="FADPNR"/>
</dbReference>
<dbReference type="KEGG" id="sbae:DSM104329_01597"/>
<dbReference type="Pfam" id="PF13738">
    <property type="entry name" value="Pyr_redox_3"/>
    <property type="match status" value="1"/>
</dbReference>
<evidence type="ECO:0000313" key="2">
    <source>
        <dbReference type="EMBL" id="UGS35212.1"/>
    </source>
</evidence>
<dbReference type="AlphaFoldDB" id="A0A9E6XWR0"/>
<reference evidence="2" key="1">
    <citation type="journal article" date="2022" name="Int. J. Syst. Evol. Microbiol.">
        <title>Pseudomonas aegrilactucae sp. nov. and Pseudomonas morbosilactucae sp. nov., pathogens causing bacterial rot of lettuce in Japan.</title>
        <authorList>
            <person name="Sawada H."/>
            <person name="Fujikawa T."/>
            <person name="Satou M."/>
        </authorList>
    </citation>
    <scope>NUCLEOTIDE SEQUENCE</scope>
    <source>
        <strain evidence="2">0166_1</strain>
    </source>
</reference>
<keyword evidence="3" id="KW-1185">Reference proteome</keyword>
<gene>
    <name evidence="2" type="primary">czcO_3</name>
    <name evidence="2" type="ORF">DSM104329_01597</name>
</gene>
<dbReference type="GO" id="GO:0004497">
    <property type="term" value="F:monooxygenase activity"/>
    <property type="evidence" value="ECO:0007669"/>
    <property type="project" value="TreeGrafter"/>
</dbReference>
<dbReference type="PRINTS" id="PR00411">
    <property type="entry name" value="PNDRDTASEI"/>
</dbReference>
<proteinExistence type="predicted"/>
<dbReference type="Proteomes" id="UP001162834">
    <property type="component" value="Chromosome"/>
</dbReference>
<dbReference type="RefSeq" id="WP_259314874.1">
    <property type="nucleotide sequence ID" value="NZ_CP087164.1"/>
</dbReference>
<protein>
    <submittedName>
        <fullName evidence="2">Oxidoreductase CzcO</fullName>
        <ecNumber evidence="2">1.-.-.-</ecNumber>
    </submittedName>
</protein>
<name>A0A9E6XWR0_9ACTN</name>
<dbReference type="SUPFAM" id="SSF51905">
    <property type="entry name" value="FAD/NAD(P)-binding domain"/>
    <property type="match status" value="2"/>
</dbReference>
<dbReference type="PANTHER" id="PTHR43539">
    <property type="entry name" value="FLAVIN-BINDING MONOOXYGENASE-LIKE PROTEIN (AFU_ORTHOLOGUE AFUA_4G09220)"/>
    <property type="match status" value="1"/>
</dbReference>
<dbReference type="EMBL" id="CP087164">
    <property type="protein sequence ID" value="UGS35212.1"/>
    <property type="molecule type" value="Genomic_DNA"/>
</dbReference>
<dbReference type="InterPro" id="IPR036188">
    <property type="entry name" value="FAD/NAD-bd_sf"/>
</dbReference>
<evidence type="ECO:0000256" key="1">
    <source>
        <dbReference type="ARBA" id="ARBA00023002"/>
    </source>
</evidence>
<evidence type="ECO:0000313" key="3">
    <source>
        <dbReference type="Proteomes" id="UP001162834"/>
    </source>
</evidence>
<dbReference type="Gene3D" id="3.50.50.60">
    <property type="entry name" value="FAD/NAD(P)-binding domain"/>
    <property type="match status" value="2"/>
</dbReference>
<accession>A0A9E6XWR0</accession>
<dbReference type="GO" id="GO:0050660">
    <property type="term" value="F:flavin adenine dinucleotide binding"/>
    <property type="evidence" value="ECO:0007669"/>
    <property type="project" value="TreeGrafter"/>
</dbReference>
<organism evidence="2 3">
    <name type="scientific">Capillimicrobium parvum</name>
    <dbReference type="NCBI Taxonomy" id="2884022"/>
    <lineage>
        <taxon>Bacteria</taxon>
        <taxon>Bacillati</taxon>
        <taxon>Actinomycetota</taxon>
        <taxon>Thermoleophilia</taxon>
        <taxon>Solirubrobacterales</taxon>
        <taxon>Capillimicrobiaceae</taxon>
        <taxon>Capillimicrobium</taxon>
    </lineage>
</organism>
<dbReference type="PANTHER" id="PTHR43539:SF78">
    <property type="entry name" value="FLAVIN-CONTAINING MONOOXYGENASE"/>
    <property type="match status" value="1"/>
</dbReference>
<sequence>MPRTDTLIVGAGQAGLALSRELTLAGRDHVLVERGRVGERWRTGRWDSLTLLTPNWLSRLPGDAPIADPHAFMTRDELIARLGAYAASFAAPVIGRTRVHAVRRRGGAFHVETDGGTWRAEGVVVATGAADRLRLPESAAAVPRGVLSLHAAAYRSPGALPDGGVLVVGAGPTGQQLALELRRAGREVVLAAGRHARMIRRHRGIDAWTWLGRIGELERTIDEVRDPAAARRAASLVLTGARGGERLDLGVLRDAGVTLAGRLLGWAGSRARFAADLPESARAADARMRRLLARFDAQAGSPSAWPAALDLAPGPAELDLRPAGIGTVLWATGFGRRYDWLPDGATDADGELVHRRGVTRVPGLYALGLPFQHRRTSHMIGGVGADAAHIAAVITGARRRATAIAA</sequence>
<keyword evidence="1 2" id="KW-0560">Oxidoreductase</keyword>